<accession>A0ABP5FMA5</accession>
<dbReference type="PROSITE" id="PS00108">
    <property type="entry name" value="PROTEIN_KINASE_ST"/>
    <property type="match status" value="1"/>
</dbReference>
<evidence type="ECO:0000256" key="5">
    <source>
        <dbReference type="ARBA" id="ARBA00022777"/>
    </source>
</evidence>
<comment type="caution">
    <text evidence="10">The sequence shown here is derived from an EMBL/GenBank/DDBJ whole genome shotgun (WGS) entry which is preliminary data.</text>
</comment>
<evidence type="ECO:0000256" key="1">
    <source>
        <dbReference type="ARBA" id="ARBA00010886"/>
    </source>
</evidence>
<keyword evidence="4 7" id="KW-0547">Nucleotide-binding</keyword>
<dbReference type="Gene3D" id="3.30.200.20">
    <property type="entry name" value="Phosphorylase Kinase, domain 1"/>
    <property type="match status" value="1"/>
</dbReference>
<keyword evidence="11" id="KW-1185">Reference proteome</keyword>
<dbReference type="EMBL" id="BAAAQN010000016">
    <property type="protein sequence ID" value="GAA2029899.1"/>
    <property type="molecule type" value="Genomic_DNA"/>
</dbReference>
<evidence type="ECO:0000256" key="8">
    <source>
        <dbReference type="SAM" id="MobiDB-lite"/>
    </source>
</evidence>
<evidence type="ECO:0000259" key="9">
    <source>
        <dbReference type="PROSITE" id="PS50011"/>
    </source>
</evidence>
<dbReference type="PANTHER" id="PTHR43671">
    <property type="entry name" value="SERINE/THREONINE-PROTEIN KINASE NEK"/>
    <property type="match status" value="1"/>
</dbReference>
<dbReference type="InterPro" id="IPR008271">
    <property type="entry name" value="Ser/Thr_kinase_AS"/>
</dbReference>
<reference evidence="11" key="1">
    <citation type="journal article" date="2019" name="Int. J. Syst. Evol. Microbiol.">
        <title>The Global Catalogue of Microorganisms (GCM) 10K type strain sequencing project: providing services to taxonomists for standard genome sequencing and annotation.</title>
        <authorList>
            <consortium name="The Broad Institute Genomics Platform"/>
            <consortium name="The Broad Institute Genome Sequencing Center for Infectious Disease"/>
            <person name="Wu L."/>
            <person name="Ma J."/>
        </authorList>
    </citation>
    <scope>NUCLEOTIDE SEQUENCE [LARGE SCALE GENOMIC DNA]</scope>
    <source>
        <strain evidence="11">JCM 16014</strain>
    </source>
</reference>
<proteinExistence type="inferred from homology"/>
<sequence>MTPQLLAGRYRLVHVLGRGGMGAVWQAHDILLEREVAIKEIHGLPVGDDETVQVAVRRALREAQATARLKHPGIVLVHDVVVEDERPWIVMELVHGPSLAQVVERDGALSVQRAAAIGIQVLEALDAAHRLGIRHRDVKPGNILLDGERAVLTDFGIATFDGATGLTATGQVIGSPEYLAPERITGGDVGAAADLWAVGVTLCVMVTGDTPFRRSDAQATIAAVLAGLSKPPTGVGPLWPAIKGLLESDPRERLTAAQAVRLLSAVVSVVSGPGLGSPVRKARSSKTAWLSAIPILAILILAGALAWSGPNGSADTSHRNTRAKEQATTPLASHTPPPSHTPTPTPTTPPSSSRSLPPSPTPPAGSKFINIGNGFGIAVPQDWGATINDGSATDNYPPDIHVEIQGSPVTRARPPDSALSDLTLTEMDTRGNESQYRLLSLTSVTPQPPSSSEAQWDYTTTPGWWTTTPTYMRYRVYELVLPDHGIFVITASVSARSEADRARVWADLQPTLATALSSFQPAF</sequence>
<feature type="binding site" evidence="7">
    <location>
        <position position="39"/>
    </location>
    <ligand>
        <name>ATP</name>
        <dbReference type="ChEBI" id="CHEBI:30616"/>
    </ligand>
</feature>
<dbReference type="InterPro" id="IPR000719">
    <property type="entry name" value="Prot_kinase_dom"/>
</dbReference>
<gene>
    <name evidence="10" type="ORF">GCM10009839_31860</name>
</gene>
<dbReference type="Gene3D" id="1.10.510.10">
    <property type="entry name" value="Transferase(Phosphotransferase) domain 1"/>
    <property type="match status" value="1"/>
</dbReference>
<dbReference type="InterPro" id="IPR050660">
    <property type="entry name" value="NEK_Ser/Thr_kinase"/>
</dbReference>
<dbReference type="SUPFAM" id="SSF56112">
    <property type="entry name" value="Protein kinase-like (PK-like)"/>
    <property type="match status" value="1"/>
</dbReference>
<dbReference type="InterPro" id="IPR017441">
    <property type="entry name" value="Protein_kinase_ATP_BS"/>
</dbReference>
<dbReference type="InterPro" id="IPR011009">
    <property type="entry name" value="Kinase-like_dom_sf"/>
</dbReference>
<dbReference type="Pfam" id="PF00069">
    <property type="entry name" value="Pkinase"/>
    <property type="match status" value="1"/>
</dbReference>
<evidence type="ECO:0000256" key="6">
    <source>
        <dbReference type="ARBA" id="ARBA00022840"/>
    </source>
</evidence>
<organism evidence="10 11">
    <name type="scientific">Catenulispora yoronensis</name>
    <dbReference type="NCBI Taxonomy" id="450799"/>
    <lineage>
        <taxon>Bacteria</taxon>
        <taxon>Bacillati</taxon>
        <taxon>Actinomycetota</taxon>
        <taxon>Actinomycetes</taxon>
        <taxon>Catenulisporales</taxon>
        <taxon>Catenulisporaceae</taxon>
        <taxon>Catenulispora</taxon>
    </lineage>
</organism>
<feature type="domain" description="Protein kinase" evidence="9">
    <location>
        <begin position="10"/>
        <end position="267"/>
    </location>
</feature>
<dbReference type="EC" id="2.7.11.1" evidence="2"/>
<dbReference type="SMART" id="SM00220">
    <property type="entry name" value="S_TKc"/>
    <property type="match status" value="1"/>
</dbReference>
<comment type="similarity">
    <text evidence="1">Belongs to the protein kinase superfamily. NEK Ser/Thr protein kinase family. NIMA subfamily.</text>
</comment>
<dbReference type="CDD" id="cd14014">
    <property type="entry name" value="STKc_PknB_like"/>
    <property type="match status" value="1"/>
</dbReference>
<evidence type="ECO:0000256" key="7">
    <source>
        <dbReference type="PROSITE-ProRule" id="PRU10141"/>
    </source>
</evidence>
<evidence type="ECO:0000313" key="11">
    <source>
        <dbReference type="Proteomes" id="UP001500751"/>
    </source>
</evidence>
<dbReference type="Proteomes" id="UP001500751">
    <property type="component" value="Unassembled WGS sequence"/>
</dbReference>
<feature type="compositionally biased region" description="Pro residues" evidence="8">
    <location>
        <begin position="335"/>
        <end position="349"/>
    </location>
</feature>
<dbReference type="RefSeq" id="WP_344666377.1">
    <property type="nucleotide sequence ID" value="NZ_BAAAQN010000016.1"/>
</dbReference>
<dbReference type="PANTHER" id="PTHR43671:SF13">
    <property type="entry name" value="SERINE_THREONINE-PROTEIN KINASE NEK2"/>
    <property type="match status" value="1"/>
</dbReference>
<feature type="region of interest" description="Disordered" evidence="8">
    <location>
        <begin position="386"/>
        <end position="417"/>
    </location>
</feature>
<keyword evidence="5" id="KW-0418">Kinase</keyword>
<feature type="compositionally biased region" description="Basic and acidic residues" evidence="8">
    <location>
        <begin position="316"/>
        <end position="325"/>
    </location>
</feature>
<dbReference type="PROSITE" id="PS50011">
    <property type="entry name" value="PROTEIN_KINASE_DOM"/>
    <property type="match status" value="1"/>
</dbReference>
<keyword evidence="6 7" id="KW-0067">ATP-binding</keyword>
<evidence type="ECO:0000256" key="3">
    <source>
        <dbReference type="ARBA" id="ARBA00022679"/>
    </source>
</evidence>
<feature type="region of interest" description="Disordered" evidence="8">
    <location>
        <begin position="310"/>
        <end position="369"/>
    </location>
</feature>
<name>A0ABP5FMA5_9ACTN</name>
<evidence type="ECO:0000256" key="4">
    <source>
        <dbReference type="ARBA" id="ARBA00022741"/>
    </source>
</evidence>
<protein>
    <recommendedName>
        <fullName evidence="2">non-specific serine/threonine protein kinase</fullName>
        <ecNumber evidence="2">2.7.11.1</ecNumber>
    </recommendedName>
</protein>
<keyword evidence="3" id="KW-0808">Transferase</keyword>
<dbReference type="PROSITE" id="PS00107">
    <property type="entry name" value="PROTEIN_KINASE_ATP"/>
    <property type="match status" value="1"/>
</dbReference>
<evidence type="ECO:0000313" key="10">
    <source>
        <dbReference type="EMBL" id="GAA2029899.1"/>
    </source>
</evidence>
<evidence type="ECO:0000256" key="2">
    <source>
        <dbReference type="ARBA" id="ARBA00012513"/>
    </source>
</evidence>